<dbReference type="AlphaFoldDB" id="U4KPS6"/>
<gene>
    <name evidence="2" type="ORF">BN85407130</name>
</gene>
<keyword evidence="1" id="KW-0472">Membrane</keyword>
<reference evidence="2 3" key="1">
    <citation type="journal article" date="2013" name="J. Mol. Microbiol. Biotechnol.">
        <title>Analysis of the Complete Genomes of Acholeplasma brassicae , A. palmae and A. laidlawii and Their Comparison to the Obligate Parasites from ' Candidatus Phytoplasma'.</title>
        <authorList>
            <person name="Kube M."/>
            <person name="Siewert C."/>
            <person name="Migdoll A.M."/>
            <person name="Duduk B."/>
            <person name="Holz S."/>
            <person name="Rabus R."/>
            <person name="Seemuller E."/>
            <person name="Mitrovic J."/>
            <person name="Muller I."/>
            <person name="Buttner C."/>
            <person name="Reinhardt R."/>
        </authorList>
    </citation>
    <scope>NUCLEOTIDE SEQUENCE [LARGE SCALE GENOMIC DNA]</scope>
    <source>
        <strain evidence="2 3">J233</strain>
    </source>
</reference>
<dbReference type="KEGG" id="apal:BN85407130"/>
<dbReference type="STRING" id="1318466.BN85407130"/>
<protein>
    <submittedName>
        <fullName evidence="2">Uncharacterized protein</fullName>
    </submittedName>
</protein>
<feature type="transmembrane region" description="Helical" evidence="1">
    <location>
        <begin position="20"/>
        <end position="40"/>
    </location>
</feature>
<dbReference type="RefSeq" id="WP_026658731.1">
    <property type="nucleotide sequence ID" value="NC_022538.1"/>
</dbReference>
<accession>U4KPS6</accession>
<keyword evidence="1" id="KW-0812">Transmembrane</keyword>
<evidence type="ECO:0000313" key="2">
    <source>
        <dbReference type="EMBL" id="CCV64290.1"/>
    </source>
</evidence>
<name>U4KPS6_ALTPJ</name>
<dbReference type="EMBL" id="FO681347">
    <property type="protein sequence ID" value="CCV64290.1"/>
    <property type="molecule type" value="Genomic_DNA"/>
</dbReference>
<sequence length="218" mass="25492">MRKQISSNKFLNNLYQYRLIIFVVFFVIIVPVVFLTFLYLGNYLKYNKVTFNEELVSSNFRNLTYHEDSNTFEVDLGDFTFVVEPDRITTPKKSITTKDEKEVETLVGGNYLFNSYIDKKQSDVTNLKAQFVLQTQWIDNKNSLLDKDLVEKNNSSSYSKRVSIDYNFMHPTTTLAFISVKRPDLYIALTYKNSSFENQTFFLKADLQNISIKTFKAS</sequence>
<proteinExistence type="predicted"/>
<dbReference type="Proteomes" id="UP000032740">
    <property type="component" value="Chromosome"/>
</dbReference>
<evidence type="ECO:0000256" key="1">
    <source>
        <dbReference type="SAM" id="Phobius"/>
    </source>
</evidence>
<keyword evidence="3" id="KW-1185">Reference proteome</keyword>
<dbReference type="HOGENOM" id="CLU_1264638_0_0_14"/>
<evidence type="ECO:0000313" key="3">
    <source>
        <dbReference type="Proteomes" id="UP000032740"/>
    </source>
</evidence>
<keyword evidence="1" id="KW-1133">Transmembrane helix</keyword>
<organism evidence="2 3">
    <name type="scientific">Alteracholeplasma palmae (strain ATCC 49389 / J233)</name>
    <name type="common">Acholeplasma palmae</name>
    <dbReference type="NCBI Taxonomy" id="1318466"/>
    <lineage>
        <taxon>Bacteria</taxon>
        <taxon>Bacillati</taxon>
        <taxon>Mycoplasmatota</taxon>
        <taxon>Mollicutes</taxon>
        <taxon>Acholeplasmatales</taxon>
        <taxon>Acholeplasmataceae</taxon>
        <taxon>Acholeplasma</taxon>
    </lineage>
</organism>